<dbReference type="KEGG" id="emx:FKV68_28760"/>
<feature type="transmembrane region" description="Helical" evidence="1">
    <location>
        <begin position="103"/>
        <end position="124"/>
    </location>
</feature>
<name>A0A859QFV6_9HYPH</name>
<dbReference type="Pfam" id="PF05940">
    <property type="entry name" value="NnrS"/>
    <property type="match status" value="1"/>
</dbReference>
<dbReference type="InterPro" id="IPR010266">
    <property type="entry name" value="NnrS"/>
</dbReference>
<dbReference type="AlphaFoldDB" id="A0A859QFV6"/>
<gene>
    <name evidence="2" type="ORF">FKV68_28760</name>
</gene>
<proteinExistence type="predicted"/>
<feature type="transmembrane region" description="Helical" evidence="1">
    <location>
        <begin position="51"/>
        <end position="69"/>
    </location>
</feature>
<keyword evidence="3" id="KW-1185">Reference proteome</keyword>
<feature type="transmembrane region" description="Helical" evidence="1">
    <location>
        <begin position="199"/>
        <end position="217"/>
    </location>
</feature>
<geneLocation type="plasmid" evidence="3">
    <name>pemeittgr7c</name>
</geneLocation>
<keyword evidence="1" id="KW-1133">Transmembrane helix</keyword>
<dbReference type="Proteomes" id="UP000510721">
    <property type="component" value="Plasmid pEmeITTGR7c"/>
</dbReference>
<evidence type="ECO:0000313" key="3">
    <source>
        <dbReference type="Proteomes" id="UP000510721"/>
    </source>
</evidence>
<feature type="transmembrane region" description="Helical" evidence="1">
    <location>
        <begin position="223"/>
        <end position="241"/>
    </location>
</feature>
<feature type="transmembrane region" description="Helical" evidence="1">
    <location>
        <begin position="347"/>
        <end position="370"/>
    </location>
</feature>
<organism evidence="2 3">
    <name type="scientific">Sinorhizobium mexicanum</name>
    <dbReference type="NCBI Taxonomy" id="375549"/>
    <lineage>
        <taxon>Bacteria</taxon>
        <taxon>Pseudomonadati</taxon>
        <taxon>Pseudomonadota</taxon>
        <taxon>Alphaproteobacteria</taxon>
        <taxon>Hyphomicrobiales</taxon>
        <taxon>Rhizobiaceae</taxon>
        <taxon>Sinorhizobium/Ensifer group</taxon>
        <taxon>Sinorhizobium</taxon>
    </lineage>
</organism>
<feature type="transmembrane region" description="Helical" evidence="1">
    <location>
        <begin position="76"/>
        <end position="97"/>
    </location>
</feature>
<keyword evidence="1" id="KW-0812">Transmembrane</keyword>
<reference evidence="2 3" key="1">
    <citation type="submission" date="2019-06" db="EMBL/GenBank/DDBJ databases">
        <title>Complete genome sequence of Ensifer mexicanus ITTG R7 isolated from nodules of Acacia angustissima (Mill.) Kuntze.</title>
        <authorList>
            <person name="Rincon-Rosales R."/>
            <person name="Rogel M.A."/>
            <person name="Guerrero G."/>
            <person name="Rincon-Molina C.I."/>
            <person name="Lopez-Lopez A."/>
            <person name="Martinez-Romero E."/>
        </authorList>
    </citation>
    <scope>NUCLEOTIDE SEQUENCE [LARGE SCALE GENOMIC DNA]</scope>
    <source>
        <strain evidence="2 3">ITTG R7</strain>
        <plasmid evidence="3">pemeittgr7c</plasmid>
    </source>
</reference>
<sequence>MGAAPKTWMSIWQAPHRPLFLLAGLWALVAPAVWLLPEGTRPEPVAWHRHELLFGMTSAAAGGYLLTALPAWTKGGALAPAVTILVTCLWCAARLTAAFSAQLPFVIAAIGASAYFVCLAVILAHGVASSGAWHRLWAPIGMAVLGANALFLLAEGVDTTITPLLYIVLIILIGGRAVPAFTRRWLDGTGASPLRDRPALSCLAIVGVLATALIEAFRQHPASGYALIFSGALLLAQMSGWQSVRTYRYPALFMLHLAFAWTPAGLVLNGLAVVFPDRIPPAAALHALTMGAMGTMMAAMMMRSAMRRDGQTLIANGTMACAFGLVSLSALLRVLGGLPGEARFDPVVAATICWMAGWTLFLIAYIPALIGPVPRPVFSAALSNRVEASTAGVGRPDTRTILSRRSESTTTINGND</sequence>
<feature type="transmembrane region" description="Helical" evidence="1">
    <location>
        <begin position="253"/>
        <end position="275"/>
    </location>
</feature>
<accession>A0A859QFV6</accession>
<evidence type="ECO:0000313" key="2">
    <source>
        <dbReference type="EMBL" id="QLL65343.1"/>
    </source>
</evidence>
<keyword evidence="1" id="KW-0472">Membrane</keyword>
<feature type="transmembrane region" description="Helical" evidence="1">
    <location>
        <begin position="160"/>
        <end position="178"/>
    </location>
</feature>
<protein>
    <submittedName>
        <fullName evidence="2">Short-chain dehydrogenase</fullName>
    </submittedName>
</protein>
<feature type="transmembrane region" description="Helical" evidence="1">
    <location>
        <begin position="281"/>
        <end position="301"/>
    </location>
</feature>
<dbReference type="EMBL" id="CP041241">
    <property type="protein sequence ID" value="QLL65343.1"/>
    <property type="molecule type" value="Genomic_DNA"/>
</dbReference>
<evidence type="ECO:0000256" key="1">
    <source>
        <dbReference type="SAM" id="Phobius"/>
    </source>
</evidence>
<feature type="transmembrane region" description="Helical" evidence="1">
    <location>
        <begin position="136"/>
        <end position="154"/>
    </location>
</feature>
<keyword evidence="2" id="KW-0614">Plasmid</keyword>
<feature type="transmembrane region" description="Helical" evidence="1">
    <location>
        <begin position="313"/>
        <end position="335"/>
    </location>
</feature>